<dbReference type="RefSeq" id="WP_008849499.1">
    <property type="nucleotide sequence ID" value="NZ_AOJH01000084.1"/>
</dbReference>
<dbReference type="GO" id="GO:0015666">
    <property type="term" value="F:restriction endodeoxyribonuclease activity"/>
    <property type="evidence" value="ECO:0007669"/>
    <property type="project" value="TreeGrafter"/>
</dbReference>
<sequence>MTSSPFTSLNDALHRIDPYTFERVVARIWELQGYETTVSSGSRDRGIDIVARTDLPVEQTVLIQAKRYDDGNKIGSQAVRNYATLYQQEPDTDTVIIVTTSAFTAEAERLAADLQVKTVDGNALQGLINATDDEQLASLLELPPEKEESVEPEPEGALDPLTFEVETEEDKSTLSVTRGGERVTELVEQLAEAFEKCYEEGRQFVNVGSKQNNAVVGYINEFEREVEKEGIIRKEIVSEREFRKIIFNLSQVSERDSARDLYDELTTRFGFGLISPNRWDEVAETGYFTLLKEVSAASSYDYRQDALLAIKILYEFYDTDPENVEILDMPE</sequence>
<dbReference type="PATRIC" id="fig|1230456.3.peg.2821"/>
<evidence type="ECO:0000259" key="1">
    <source>
        <dbReference type="Pfam" id="PF04471"/>
    </source>
</evidence>
<reference evidence="2 3" key="1">
    <citation type="journal article" date="2014" name="PLoS Genet.">
        <title>Phylogenetically driven sequencing of extremely halophilic archaea reveals strategies for static and dynamic osmo-response.</title>
        <authorList>
            <person name="Becker E.A."/>
            <person name="Seitzer P.M."/>
            <person name="Tritt A."/>
            <person name="Larsen D."/>
            <person name="Krusor M."/>
            <person name="Yao A.I."/>
            <person name="Wu D."/>
            <person name="Madern D."/>
            <person name="Eisen J.A."/>
            <person name="Darling A.E."/>
            <person name="Facciotti M.T."/>
        </authorList>
    </citation>
    <scope>NUCLEOTIDE SEQUENCE [LARGE SCALE GENOMIC DNA]</scope>
    <source>
        <strain evidence="2 3">JCM 14978</strain>
    </source>
</reference>
<dbReference type="InterPro" id="IPR011335">
    <property type="entry name" value="Restrct_endonuc-II-like"/>
</dbReference>
<proteinExistence type="predicted"/>
<protein>
    <recommendedName>
        <fullName evidence="1">Restriction endonuclease type IV Mrr domain-containing protein</fullName>
    </recommendedName>
</protein>
<dbReference type="InterPro" id="IPR007560">
    <property type="entry name" value="Restrct_endonuc_IV_Mrr"/>
</dbReference>
<dbReference type="Gene3D" id="3.40.1350.10">
    <property type="match status" value="1"/>
</dbReference>
<dbReference type="EMBL" id="AOJH01000084">
    <property type="protein sequence ID" value="EMA59761.1"/>
    <property type="molecule type" value="Genomic_DNA"/>
</dbReference>
<dbReference type="AlphaFoldDB" id="M0NPR7"/>
<keyword evidence="3" id="KW-1185">Reference proteome</keyword>
<dbReference type="PANTHER" id="PTHR30015">
    <property type="entry name" value="MRR RESTRICTION SYSTEM PROTEIN"/>
    <property type="match status" value="1"/>
</dbReference>
<accession>M0NPR7</accession>
<dbReference type="InterPro" id="IPR052906">
    <property type="entry name" value="Type_IV_Methyl-Rstrct_Enzyme"/>
</dbReference>
<dbReference type="OrthoDB" id="141004at2157"/>
<dbReference type="Pfam" id="PF04471">
    <property type="entry name" value="Mrr_cat"/>
    <property type="match status" value="1"/>
</dbReference>
<organism evidence="2 3">
    <name type="scientific">Halorubrum kocurii JCM 14978</name>
    <dbReference type="NCBI Taxonomy" id="1230456"/>
    <lineage>
        <taxon>Archaea</taxon>
        <taxon>Methanobacteriati</taxon>
        <taxon>Methanobacteriota</taxon>
        <taxon>Stenosarchaea group</taxon>
        <taxon>Halobacteria</taxon>
        <taxon>Halobacteriales</taxon>
        <taxon>Haloferacaceae</taxon>
        <taxon>Halorubrum</taxon>
    </lineage>
</organism>
<comment type="caution">
    <text evidence="2">The sequence shown here is derived from an EMBL/GenBank/DDBJ whole genome shotgun (WGS) entry which is preliminary data.</text>
</comment>
<gene>
    <name evidence="2" type="ORF">C468_14153</name>
</gene>
<evidence type="ECO:0000313" key="3">
    <source>
        <dbReference type="Proteomes" id="UP000011546"/>
    </source>
</evidence>
<dbReference type="SUPFAM" id="SSF52980">
    <property type="entry name" value="Restriction endonuclease-like"/>
    <property type="match status" value="1"/>
</dbReference>
<dbReference type="GO" id="GO:0003677">
    <property type="term" value="F:DNA binding"/>
    <property type="evidence" value="ECO:0007669"/>
    <property type="project" value="InterPro"/>
</dbReference>
<name>M0NPR7_9EURY</name>
<feature type="domain" description="Restriction endonuclease type IV Mrr" evidence="1">
    <location>
        <begin position="13"/>
        <end position="127"/>
    </location>
</feature>
<dbReference type="Proteomes" id="UP000011546">
    <property type="component" value="Unassembled WGS sequence"/>
</dbReference>
<evidence type="ECO:0000313" key="2">
    <source>
        <dbReference type="EMBL" id="EMA59761.1"/>
    </source>
</evidence>
<dbReference type="InterPro" id="IPR011856">
    <property type="entry name" value="tRNA_endonuc-like_dom_sf"/>
</dbReference>
<dbReference type="PANTHER" id="PTHR30015:SF7">
    <property type="entry name" value="TYPE IV METHYL-DIRECTED RESTRICTION ENZYME ECOKMRR"/>
    <property type="match status" value="1"/>
</dbReference>
<dbReference type="GO" id="GO:0009307">
    <property type="term" value="P:DNA restriction-modification system"/>
    <property type="evidence" value="ECO:0007669"/>
    <property type="project" value="InterPro"/>
</dbReference>